<keyword evidence="2" id="KW-1185">Reference proteome</keyword>
<reference evidence="1" key="1">
    <citation type="journal article" date="2022" name="Res Sq">
        <title>Evolution of multicellular longitudinally dividing oral cavity symbionts (Neisseriaceae).</title>
        <authorList>
            <person name="Nyongesa S."/>
            <person name="Weber P."/>
            <person name="Bernet E."/>
            <person name="Pullido F."/>
            <person name="Nieckarz M."/>
            <person name="Delaby M."/>
            <person name="Nieves C."/>
            <person name="Viehboeck T."/>
            <person name="Krause N."/>
            <person name="Rivera-Millot A."/>
            <person name="Nakamura A."/>
            <person name="Vischer N."/>
            <person name="VanNieuwenhze M."/>
            <person name="Brun Y."/>
            <person name="Cava F."/>
            <person name="Bulgheresi S."/>
            <person name="Veyrier F."/>
        </authorList>
    </citation>
    <scope>NUCLEOTIDE SEQUENCE</scope>
    <source>
        <strain evidence="1">17694</strain>
    </source>
</reference>
<dbReference type="CDD" id="cd02513">
    <property type="entry name" value="CMP-NeuAc_Synthase"/>
    <property type="match status" value="1"/>
</dbReference>
<reference evidence="1" key="2">
    <citation type="submission" date="2024-09" db="EMBL/GenBank/DDBJ databases">
        <authorList>
            <person name="Veyrier F.J."/>
        </authorList>
    </citation>
    <scope>NUCLEOTIDE SEQUENCE</scope>
    <source>
        <strain evidence="1">17694</strain>
    </source>
</reference>
<gene>
    <name evidence="1" type="primary">pseF</name>
    <name evidence="1" type="ORF">LVJ77_11300</name>
</gene>
<dbReference type="InterPro" id="IPR029044">
    <property type="entry name" value="Nucleotide-diphossugar_trans"/>
</dbReference>
<evidence type="ECO:0000313" key="1">
    <source>
        <dbReference type="EMBL" id="UOP04738.1"/>
    </source>
</evidence>
<keyword evidence="1" id="KW-0808">Transferase</keyword>
<protein>
    <submittedName>
        <fullName evidence="1">Pseudaminic acid cytidylyltransferase</fullName>
        <ecNumber evidence="1">2.7.7.81</ecNumber>
    </submittedName>
</protein>
<accession>A0A8T9MWD3</accession>
<dbReference type="AlphaFoldDB" id="A0A8T9MWD3"/>
<dbReference type="InterPro" id="IPR003329">
    <property type="entry name" value="Cytidylyl_trans"/>
</dbReference>
<name>A0A8T9MWD3_9NEIS</name>
<dbReference type="Pfam" id="PF02348">
    <property type="entry name" value="CTP_transf_3"/>
    <property type="match status" value="1"/>
</dbReference>
<dbReference type="RefSeq" id="WP_027009344.1">
    <property type="nucleotide sequence ID" value="NZ_CP091521.1"/>
</dbReference>
<dbReference type="Gene3D" id="3.90.550.10">
    <property type="entry name" value="Spore Coat Polysaccharide Biosynthesis Protein SpsA, Chain A"/>
    <property type="match status" value="1"/>
</dbReference>
<dbReference type="InterPro" id="IPR050793">
    <property type="entry name" value="CMP-NeuNAc_synthase"/>
</dbReference>
<keyword evidence="1" id="KW-0548">Nucleotidyltransferase</keyword>
<organism evidence="1 2">
    <name type="scientific">Conchiformibius kuhniae</name>
    <dbReference type="NCBI Taxonomy" id="211502"/>
    <lineage>
        <taxon>Bacteria</taxon>
        <taxon>Pseudomonadati</taxon>
        <taxon>Pseudomonadota</taxon>
        <taxon>Betaproteobacteria</taxon>
        <taxon>Neisseriales</taxon>
        <taxon>Neisseriaceae</taxon>
        <taxon>Conchiformibius</taxon>
    </lineage>
</organism>
<evidence type="ECO:0000313" key="2">
    <source>
        <dbReference type="Proteomes" id="UP000831534"/>
    </source>
</evidence>
<dbReference type="PANTHER" id="PTHR21485">
    <property type="entry name" value="HAD SUPERFAMILY MEMBERS CMAS AND KDSC"/>
    <property type="match status" value="1"/>
</dbReference>
<dbReference type="GO" id="GO:0008781">
    <property type="term" value="F:N-acylneuraminate cytidylyltransferase activity"/>
    <property type="evidence" value="ECO:0007669"/>
    <property type="project" value="TreeGrafter"/>
</dbReference>
<sequence length="229" mass="25095">MTLCIIPARGGSKRIARKNIRPFAGKPMLAHSIETALASGCFDRVLVSTDDGEIAAAAQAYGADVPFVRPSELADDYATTSDVMRHAVNALGVADDAPVCCLYATAPFVRSDDLRRGAAVLRESGADYAVSVTTFAFPIQRALRCEQGRLQMFQPENAAVRSQDLTEAWHDAGQFYWGRAAAWRTGKAVFAGEVCAVPVPRYRVQDIDTEEDWQRAEILWRVLAEWQAA</sequence>
<dbReference type="NCBIfam" id="TIGR03584">
    <property type="entry name" value="PseF"/>
    <property type="match status" value="1"/>
</dbReference>
<dbReference type="KEGG" id="ckh:LVJ77_11300"/>
<dbReference type="EC" id="2.7.7.81" evidence="1"/>
<dbReference type="InterPro" id="IPR020039">
    <property type="entry name" value="PseF"/>
</dbReference>
<proteinExistence type="predicted"/>
<dbReference type="PANTHER" id="PTHR21485:SF6">
    <property type="entry name" value="N-ACYLNEURAMINATE CYTIDYLYLTRANSFERASE-RELATED"/>
    <property type="match status" value="1"/>
</dbReference>
<dbReference type="EMBL" id="CP091521">
    <property type="protein sequence ID" value="UOP04738.1"/>
    <property type="molecule type" value="Genomic_DNA"/>
</dbReference>
<dbReference type="Proteomes" id="UP000831534">
    <property type="component" value="Chromosome"/>
</dbReference>
<dbReference type="SUPFAM" id="SSF53448">
    <property type="entry name" value="Nucleotide-diphospho-sugar transferases"/>
    <property type="match status" value="1"/>
</dbReference>